<keyword evidence="1" id="KW-1133">Transmembrane helix</keyword>
<keyword evidence="1" id="KW-0472">Membrane</keyword>
<organism evidence="2">
    <name type="scientific">Thermosporothrix sp. COM3</name>
    <dbReference type="NCBI Taxonomy" id="2490863"/>
    <lineage>
        <taxon>Bacteria</taxon>
        <taxon>Bacillati</taxon>
        <taxon>Chloroflexota</taxon>
        <taxon>Ktedonobacteria</taxon>
        <taxon>Ktedonobacterales</taxon>
        <taxon>Thermosporotrichaceae</taxon>
        <taxon>Thermosporothrix</taxon>
    </lineage>
</organism>
<dbReference type="AlphaFoldDB" id="A0A455SRQ3"/>
<reference evidence="2" key="1">
    <citation type="submission" date="2018-12" db="EMBL/GenBank/DDBJ databases">
        <title>Novel natural products biosynthetic potential of the class Ktedonobacteria.</title>
        <authorList>
            <person name="Zheng Y."/>
            <person name="Saitou A."/>
            <person name="Wang C.M."/>
            <person name="Toyoda A."/>
            <person name="Minakuchi Y."/>
            <person name="Sekiguchi Y."/>
            <person name="Ueda K."/>
            <person name="Takano H."/>
            <person name="Sakai Y."/>
            <person name="Yokota A."/>
            <person name="Yabe S."/>
        </authorList>
    </citation>
    <scope>NUCLEOTIDE SEQUENCE</scope>
    <source>
        <strain evidence="2">COM3</strain>
    </source>
</reference>
<keyword evidence="1" id="KW-0812">Transmembrane</keyword>
<feature type="transmembrane region" description="Helical" evidence="1">
    <location>
        <begin position="6"/>
        <end position="22"/>
    </location>
</feature>
<protein>
    <submittedName>
        <fullName evidence="2">Uncharacterized protein</fullName>
    </submittedName>
</protein>
<evidence type="ECO:0000256" key="1">
    <source>
        <dbReference type="SAM" id="Phobius"/>
    </source>
</evidence>
<dbReference type="EMBL" id="AP019376">
    <property type="protein sequence ID" value="BBH87854.1"/>
    <property type="molecule type" value="Genomic_DNA"/>
</dbReference>
<name>A0A455SRQ3_9CHLR</name>
<proteinExistence type="predicted"/>
<feature type="transmembrane region" description="Helical" evidence="1">
    <location>
        <begin position="34"/>
        <end position="54"/>
    </location>
</feature>
<feature type="transmembrane region" description="Helical" evidence="1">
    <location>
        <begin position="93"/>
        <end position="116"/>
    </location>
</feature>
<evidence type="ECO:0000313" key="2">
    <source>
        <dbReference type="EMBL" id="BBH87854.1"/>
    </source>
</evidence>
<accession>A0A455SRQ3</accession>
<sequence length="142" mass="16124">MGALVGFLPFMSVGTLLFLLALQKKIRRAPFRLLLSLFSVVTALMAVLLLLFAARDIVYWTHDHSLILQSGQISIGTHYLYGFWSFFSQPDQWLQVTLLHAFPMSLGVLGMAVAVLRGWSMLRAEREPVQEHAMQEMVMRQS</sequence>
<gene>
    <name evidence="2" type="ORF">KTC_26050</name>
</gene>